<proteinExistence type="predicted"/>
<organism evidence="2">
    <name type="scientific">viral metagenome</name>
    <dbReference type="NCBI Taxonomy" id="1070528"/>
    <lineage>
        <taxon>unclassified sequences</taxon>
        <taxon>metagenomes</taxon>
        <taxon>organismal metagenomes</taxon>
    </lineage>
</organism>
<sequence length="186" mass="21172">MNTLEIIGYALFVISEIVAVLPIPANGFLHSFFIGLNNSIKNSNNDIEVAQQLVSTRPNTANLFNKIATDSELSNSIKKISDNPDILPYIEMLSNHPQLKYIISLLQNNPDIVNDVKELIETNITQHQIQRQIVQQQIVQQRQLILQNNPFSFIENELKNKLNSQQNLQQNSQQNSQQGIDEIILQ</sequence>
<protein>
    <submittedName>
        <fullName evidence="2">Uncharacterized protein</fullName>
    </submittedName>
</protein>
<evidence type="ECO:0000256" key="1">
    <source>
        <dbReference type="SAM" id="Phobius"/>
    </source>
</evidence>
<dbReference type="EMBL" id="MN740717">
    <property type="protein sequence ID" value="QHS80718.1"/>
    <property type="molecule type" value="Genomic_DNA"/>
</dbReference>
<accession>A0A6C0ALQ0</accession>
<dbReference type="AlphaFoldDB" id="A0A6C0ALQ0"/>
<reference evidence="2" key="1">
    <citation type="journal article" date="2020" name="Nature">
        <title>Giant virus diversity and host interactions through global metagenomics.</title>
        <authorList>
            <person name="Schulz F."/>
            <person name="Roux S."/>
            <person name="Paez-Espino D."/>
            <person name="Jungbluth S."/>
            <person name="Walsh D.A."/>
            <person name="Denef V.J."/>
            <person name="McMahon K.D."/>
            <person name="Konstantinidis K.T."/>
            <person name="Eloe-Fadrosh E.A."/>
            <person name="Kyrpides N.C."/>
            <person name="Woyke T."/>
        </authorList>
    </citation>
    <scope>NUCLEOTIDE SEQUENCE</scope>
    <source>
        <strain evidence="2">GVMAG-S-1091796-13</strain>
    </source>
</reference>
<keyword evidence="1" id="KW-0812">Transmembrane</keyword>
<evidence type="ECO:0000313" key="2">
    <source>
        <dbReference type="EMBL" id="QHS80718.1"/>
    </source>
</evidence>
<feature type="transmembrane region" description="Helical" evidence="1">
    <location>
        <begin position="6"/>
        <end position="29"/>
    </location>
</feature>
<name>A0A6C0ALQ0_9ZZZZ</name>
<keyword evidence="1" id="KW-1133">Transmembrane helix</keyword>
<keyword evidence="1" id="KW-0472">Membrane</keyword>